<dbReference type="AlphaFoldDB" id="A0AAV4ZZF6"/>
<dbReference type="EMBL" id="BPWL01000002">
    <property type="protein sequence ID" value="GJJ07741.1"/>
    <property type="molecule type" value="Genomic_DNA"/>
</dbReference>
<name>A0AAV4ZZF6_9AGAM</name>
<evidence type="ECO:0000256" key="1">
    <source>
        <dbReference type="SAM" id="MobiDB-lite"/>
    </source>
</evidence>
<organism evidence="2 3">
    <name type="scientific">Clathrus columnatus</name>
    <dbReference type="NCBI Taxonomy" id="1419009"/>
    <lineage>
        <taxon>Eukaryota</taxon>
        <taxon>Fungi</taxon>
        <taxon>Dikarya</taxon>
        <taxon>Basidiomycota</taxon>
        <taxon>Agaricomycotina</taxon>
        <taxon>Agaricomycetes</taxon>
        <taxon>Phallomycetidae</taxon>
        <taxon>Phallales</taxon>
        <taxon>Clathraceae</taxon>
        <taxon>Clathrus</taxon>
    </lineage>
</organism>
<accession>A0AAV4ZZF6</accession>
<comment type="caution">
    <text evidence="2">The sequence shown here is derived from an EMBL/GenBank/DDBJ whole genome shotgun (WGS) entry which is preliminary data.</text>
</comment>
<evidence type="ECO:0000313" key="3">
    <source>
        <dbReference type="Proteomes" id="UP001050691"/>
    </source>
</evidence>
<evidence type="ECO:0000313" key="2">
    <source>
        <dbReference type="EMBL" id="GJJ07741.1"/>
    </source>
</evidence>
<protein>
    <submittedName>
        <fullName evidence="2">Uncharacterized protein</fullName>
    </submittedName>
</protein>
<reference evidence="2" key="1">
    <citation type="submission" date="2021-10" db="EMBL/GenBank/DDBJ databases">
        <title>De novo Genome Assembly of Clathrus columnatus (Basidiomycota, Fungi) Using Illumina and Nanopore Sequence Data.</title>
        <authorList>
            <person name="Ogiso-Tanaka E."/>
            <person name="Itagaki H."/>
            <person name="Hosoya T."/>
            <person name="Hosaka K."/>
        </authorList>
    </citation>
    <scope>NUCLEOTIDE SEQUENCE</scope>
    <source>
        <strain evidence="2">MO-923</strain>
    </source>
</reference>
<gene>
    <name evidence="2" type="ORF">Clacol_001946</name>
</gene>
<feature type="region of interest" description="Disordered" evidence="1">
    <location>
        <begin position="139"/>
        <end position="168"/>
    </location>
</feature>
<dbReference type="Proteomes" id="UP001050691">
    <property type="component" value="Unassembled WGS sequence"/>
</dbReference>
<proteinExistence type="predicted"/>
<feature type="compositionally biased region" description="Low complexity" evidence="1">
    <location>
        <begin position="141"/>
        <end position="165"/>
    </location>
</feature>
<sequence length="305" mass="33375">MSPTTPVQPGIIKYVIESTDVLDQFRVNISEEGSNKILWYKKRHISEDEIVESVIVKSSPYDNTDKSLKWTIHRPRDGWYLRLRPPTFPPNVFISLVPPPPPVKASELPTTNRPQMIRPDEEGSLTFVVRTPPPKLLDGVPTSSSTHSYPPSPSIQSPTIRTPSITSPPPIKINELNVKLNKSIPSPTNVNVTRFLLSPSLPLPISPTAGVGGFLSRTLAFLSPPIKAHVSFSLAPVSAQGEPSSPLLTFVEQTSTFSVATAGILAIDKTIERQMGIESTFWVAVSLAYLEFLSDRDSYLAAANG</sequence>
<keyword evidence="3" id="KW-1185">Reference proteome</keyword>